<dbReference type="Proteomes" id="UP001497382">
    <property type="component" value="Unassembled WGS sequence"/>
</dbReference>
<protein>
    <submittedName>
        <fullName evidence="1">Uncharacterized protein</fullName>
    </submittedName>
</protein>
<sequence length="71" mass="8441">MKSVVRFSRSKGVRGREIDQRTERIYGNPCMTLSKVWERSKHFCDECMSFGVTRQEHRSSSLISILRKWMT</sequence>
<keyword evidence="2" id="KW-1185">Reference proteome</keyword>
<name>A0AAV2AUS2_9ARAC</name>
<accession>A0AAV2AUS2</accession>
<comment type="caution">
    <text evidence="1">The sequence shown here is derived from an EMBL/GenBank/DDBJ whole genome shotgun (WGS) entry which is preliminary data.</text>
</comment>
<organism evidence="1 2">
    <name type="scientific">Larinioides sclopetarius</name>
    <dbReference type="NCBI Taxonomy" id="280406"/>
    <lineage>
        <taxon>Eukaryota</taxon>
        <taxon>Metazoa</taxon>
        <taxon>Ecdysozoa</taxon>
        <taxon>Arthropoda</taxon>
        <taxon>Chelicerata</taxon>
        <taxon>Arachnida</taxon>
        <taxon>Araneae</taxon>
        <taxon>Araneomorphae</taxon>
        <taxon>Entelegynae</taxon>
        <taxon>Araneoidea</taxon>
        <taxon>Araneidae</taxon>
        <taxon>Larinioides</taxon>
    </lineage>
</organism>
<proteinExistence type="predicted"/>
<reference evidence="1 2" key="1">
    <citation type="submission" date="2024-04" db="EMBL/GenBank/DDBJ databases">
        <authorList>
            <person name="Rising A."/>
            <person name="Reimegard J."/>
            <person name="Sonavane S."/>
            <person name="Akerstrom W."/>
            <person name="Nylinder S."/>
            <person name="Hedman E."/>
            <person name="Kallberg Y."/>
        </authorList>
    </citation>
    <scope>NUCLEOTIDE SEQUENCE [LARGE SCALE GENOMIC DNA]</scope>
</reference>
<gene>
    <name evidence="1" type="ORF">LARSCL_LOCUS14850</name>
</gene>
<dbReference type="EMBL" id="CAXIEN010000218">
    <property type="protein sequence ID" value="CAL1287484.1"/>
    <property type="molecule type" value="Genomic_DNA"/>
</dbReference>
<dbReference type="AlphaFoldDB" id="A0AAV2AUS2"/>
<evidence type="ECO:0000313" key="1">
    <source>
        <dbReference type="EMBL" id="CAL1287484.1"/>
    </source>
</evidence>
<evidence type="ECO:0000313" key="2">
    <source>
        <dbReference type="Proteomes" id="UP001497382"/>
    </source>
</evidence>